<dbReference type="CDD" id="cd06225">
    <property type="entry name" value="HAMP"/>
    <property type="match status" value="1"/>
</dbReference>
<dbReference type="InterPro" id="IPR004090">
    <property type="entry name" value="Chemotax_Me-accpt_rcpt"/>
</dbReference>
<feature type="coiled-coil region" evidence="11">
    <location>
        <begin position="519"/>
        <end position="553"/>
    </location>
</feature>
<dbReference type="SMART" id="SM00304">
    <property type="entry name" value="HAMP"/>
    <property type="match status" value="2"/>
</dbReference>
<dbReference type="InterPro" id="IPR004089">
    <property type="entry name" value="MCPsignal_dom"/>
</dbReference>
<evidence type="ECO:0000256" key="2">
    <source>
        <dbReference type="ARBA" id="ARBA00022475"/>
    </source>
</evidence>
<keyword evidence="11" id="KW-0175">Coiled coil</keyword>
<dbReference type="SMART" id="SM00283">
    <property type="entry name" value="MA"/>
    <property type="match status" value="1"/>
</dbReference>
<dbReference type="PROSITE" id="PS50885">
    <property type="entry name" value="HAMP"/>
    <property type="match status" value="1"/>
</dbReference>
<dbReference type="PROSITE" id="PS50111">
    <property type="entry name" value="CHEMOTAXIS_TRANSDUC_2"/>
    <property type="match status" value="1"/>
</dbReference>
<dbReference type="CDD" id="cd12912">
    <property type="entry name" value="PDC2_MCP_like"/>
    <property type="match status" value="1"/>
</dbReference>
<feature type="domain" description="Methyl-accepting transducer" evidence="13">
    <location>
        <begin position="343"/>
        <end position="579"/>
    </location>
</feature>
<dbReference type="GO" id="GO:0004888">
    <property type="term" value="F:transmembrane signaling receptor activity"/>
    <property type="evidence" value="ECO:0007669"/>
    <property type="project" value="InterPro"/>
</dbReference>
<dbReference type="FunFam" id="1.10.287.950:FF:000001">
    <property type="entry name" value="Methyl-accepting chemotaxis sensory transducer"/>
    <property type="match status" value="1"/>
</dbReference>
<keyword evidence="5 12" id="KW-0812">Transmembrane</keyword>
<evidence type="ECO:0000256" key="7">
    <source>
        <dbReference type="ARBA" id="ARBA00023136"/>
    </source>
</evidence>
<dbReference type="Pfam" id="PF02743">
    <property type="entry name" value="dCache_1"/>
    <property type="match status" value="1"/>
</dbReference>
<evidence type="ECO:0000256" key="6">
    <source>
        <dbReference type="ARBA" id="ARBA00022989"/>
    </source>
</evidence>
<dbReference type="Gene3D" id="3.30.450.20">
    <property type="entry name" value="PAS domain"/>
    <property type="match status" value="2"/>
</dbReference>
<dbReference type="GO" id="GO:0005886">
    <property type="term" value="C:plasma membrane"/>
    <property type="evidence" value="ECO:0007669"/>
    <property type="project" value="UniProtKB-SubCell"/>
</dbReference>
<evidence type="ECO:0000259" key="15">
    <source>
        <dbReference type="PROSITE" id="PS50885"/>
    </source>
</evidence>
<keyword evidence="6 12" id="KW-1133">Transmembrane helix</keyword>
<evidence type="ECO:0000256" key="3">
    <source>
        <dbReference type="ARBA" id="ARBA00022500"/>
    </source>
</evidence>
<evidence type="ECO:0000256" key="1">
    <source>
        <dbReference type="ARBA" id="ARBA00004429"/>
    </source>
</evidence>
<dbReference type="GO" id="GO:0006935">
    <property type="term" value="P:chemotaxis"/>
    <property type="evidence" value="ECO:0007669"/>
    <property type="project" value="UniProtKB-KW"/>
</dbReference>
<feature type="transmembrane region" description="Helical" evidence="12">
    <location>
        <begin position="261"/>
        <end position="282"/>
    </location>
</feature>
<keyword evidence="8 10" id="KW-0807">Transducer</keyword>
<evidence type="ECO:0000256" key="9">
    <source>
        <dbReference type="ARBA" id="ARBA00029447"/>
    </source>
</evidence>
<organism evidence="16 17">
    <name type="scientific">Celerinatantimonas diazotrophica</name>
    <dbReference type="NCBI Taxonomy" id="412034"/>
    <lineage>
        <taxon>Bacteria</taxon>
        <taxon>Pseudomonadati</taxon>
        <taxon>Pseudomonadota</taxon>
        <taxon>Gammaproteobacteria</taxon>
        <taxon>Celerinatantimonadaceae</taxon>
        <taxon>Celerinatantimonas</taxon>
    </lineage>
</organism>
<gene>
    <name evidence="16" type="ORF">EV690_3719</name>
</gene>
<sequence length="615" mass="67901">MTIKQKLTLTVFLALLLLAAGLYGVQHRLLSDNAMANVRLRANELGNTTAGQLGEWLESKVTVLKTISKLKQDDNLPSRLLQAQQAGGLSLTYLGTSQGQFITGDTSYKLPDGYDPRDRPWYQQAKKLGLYKSAPYLDKGTHALVMSLLQSVPDGVYGVDLSLDKMVAQLKALSNENMQAFLVGHNGKILVYPKAKWELKELNELSPKLNLDSLQQHQLIDANVDGVESLVSFTPVPHTQWYLALSFNKKAALANFNQTSFYTVICILVGFVLVVVLLYFAIARAFLPLKRLQIAMDELGRQGDADLTQRLDFVRSDEIGQLSQSVDIFLERLHQMLLAVRRDTEALYENAHISAQGASQTSQQLANQQQEVSQVATAINEMSATASEVAANAEQTAAAAQFSSEASMQGRAVIENNQEQITALAHHLETTAQGVQQLEQDSKEIASILTTIQSIAEQTNLLALNAAIESARAGEHGRGFAVVADEVRHLAQRTAESTEEIHTMLSRLAENTRETVATMEQSQQQAQLSVEEANKAKEELDKITRSITEISDMSTQISSAAEEQRAVTEEISRNTQQISDVSEQLQQNSDNNSTQVRQLNEIAQRLHEQVSQFKL</sequence>
<dbReference type="RefSeq" id="WP_131914437.1">
    <property type="nucleotide sequence ID" value="NZ_OU594967.1"/>
</dbReference>
<evidence type="ECO:0000256" key="12">
    <source>
        <dbReference type="SAM" id="Phobius"/>
    </source>
</evidence>
<keyword evidence="17" id="KW-1185">Reference proteome</keyword>
<dbReference type="CDD" id="cd11386">
    <property type="entry name" value="MCP_signal"/>
    <property type="match status" value="1"/>
</dbReference>
<name>A0A4R1J7J6_9GAMM</name>
<keyword evidence="7 12" id="KW-0472">Membrane</keyword>
<keyword evidence="4" id="KW-0997">Cell inner membrane</keyword>
<dbReference type="PRINTS" id="PR00260">
    <property type="entry name" value="CHEMTRNSDUCR"/>
</dbReference>
<dbReference type="AlphaFoldDB" id="A0A4R1J7J6"/>
<evidence type="ECO:0000256" key="11">
    <source>
        <dbReference type="SAM" id="Coils"/>
    </source>
</evidence>
<comment type="subcellular location">
    <subcellularLocation>
        <location evidence="1">Cell inner membrane</location>
        <topology evidence="1">Multi-pass membrane protein</topology>
    </subcellularLocation>
</comment>
<evidence type="ECO:0000256" key="10">
    <source>
        <dbReference type="PROSITE-ProRule" id="PRU00284"/>
    </source>
</evidence>
<dbReference type="InterPro" id="IPR029151">
    <property type="entry name" value="Sensor-like_sf"/>
</dbReference>
<protein>
    <submittedName>
        <fullName evidence="16">Methyl-accepting chemotaxis sensory transducer with Cache sensor</fullName>
    </submittedName>
</protein>
<comment type="similarity">
    <text evidence="9">Belongs to the methyl-accepting chemotaxis (MCP) protein family.</text>
</comment>
<feature type="domain" description="HAMP" evidence="15">
    <location>
        <begin position="283"/>
        <end position="338"/>
    </location>
</feature>
<dbReference type="InterPro" id="IPR003660">
    <property type="entry name" value="HAMP_dom"/>
</dbReference>
<accession>A0A4R1J7J6</accession>
<dbReference type="Pfam" id="PF00015">
    <property type="entry name" value="MCPsignal"/>
    <property type="match status" value="1"/>
</dbReference>
<evidence type="ECO:0000259" key="13">
    <source>
        <dbReference type="PROSITE" id="PS50111"/>
    </source>
</evidence>
<feature type="domain" description="T-SNARE coiled-coil homology" evidence="14">
    <location>
        <begin position="530"/>
        <end position="579"/>
    </location>
</feature>
<dbReference type="InterPro" id="IPR000727">
    <property type="entry name" value="T_SNARE_dom"/>
</dbReference>
<evidence type="ECO:0000256" key="5">
    <source>
        <dbReference type="ARBA" id="ARBA00022692"/>
    </source>
</evidence>
<dbReference type="Pfam" id="PF00672">
    <property type="entry name" value="HAMP"/>
    <property type="match status" value="1"/>
</dbReference>
<proteinExistence type="inferred from homology"/>
<evidence type="ECO:0000259" key="14">
    <source>
        <dbReference type="PROSITE" id="PS50192"/>
    </source>
</evidence>
<dbReference type="PANTHER" id="PTHR32089:SF112">
    <property type="entry name" value="LYSOZYME-LIKE PROTEIN-RELATED"/>
    <property type="match status" value="1"/>
</dbReference>
<dbReference type="PANTHER" id="PTHR32089">
    <property type="entry name" value="METHYL-ACCEPTING CHEMOTAXIS PROTEIN MCPB"/>
    <property type="match status" value="1"/>
</dbReference>
<reference evidence="16 17" key="1">
    <citation type="submission" date="2019-03" db="EMBL/GenBank/DDBJ databases">
        <title>Genomic Encyclopedia of Type Strains, Phase IV (KMG-IV): sequencing the most valuable type-strain genomes for metagenomic binning, comparative biology and taxonomic classification.</title>
        <authorList>
            <person name="Goeker M."/>
        </authorList>
    </citation>
    <scope>NUCLEOTIDE SEQUENCE [LARGE SCALE GENOMIC DNA]</scope>
    <source>
        <strain evidence="16 17">DSM 18577</strain>
    </source>
</reference>
<dbReference type="OrthoDB" id="2489132at2"/>
<evidence type="ECO:0000256" key="4">
    <source>
        <dbReference type="ARBA" id="ARBA00022519"/>
    </source>
</evidence>
<keyword evidence="3" id="KW-0145">Chemotaxis</keyword>
<comment type="caution">
    <text evidence="16">The sequence shown here is derived from an EMBL/GenBank/DDBJ whole genome shotgun (WGS) entry which is preliminary data.</text>
</comment>
<evidence type="ECO:0000313" key="16">
    <source>
        <dbReference type="EMBL" id="TCK46439.1"/>
    </source>
</evidence>
<dbReference type="SUPFAM" id="SSF58104">
    <property type="entry name" value="Methyl-accepting chemotaxis protein (MCP) signaling domain"/>
    <property type="match status" value="1"/>
</dbReference>
<dbReference type="InterPro" id="IPR033479">
    <property type="entry name" value="dCache_1"/>
</dbReference>
<dbReference type="Gene3D" id="1.10.287.950">
    <property type="entry name" value="Methyl-accepting chemotaxis protein"/>
    <property type="match status" value="1"/>
</dbReference>
<dbReference type="EMBL" id="SMGD01000019">
    <property type="protein sequence ID" value="TCK46439.1"/>
    <property type="molecule type" value="Genomic_DNA"/>
</dbReference>
<dbReference type="SUPFAM" id="SSF103190">
    <property type="entry name" value="Sensory domain-like"/>
    <property type="match status" value="1"/>
</dbReference>
<evidence type="ECO:0000256" key="8">
    <source>
        <dbReference type="ARBA" id="ARBA00023224"/>
    </source>
</evidence>
<dbReference type="Proteomes" id="UP000295565">
    <property type="component" value="Unassembled WGS sequence"/>
</dbReference>
<dbReference type="PROSITE" id="PS50192">
    <property type="entry name" value="T_SNARE"/>
    <property type="match status" value="1"/>
</dbReference>
<dbReference type="GO" id="GO:0007165">
    <property type="term" value="P:signal transduction"/>
    <property type="evidence" value="ECO:0007669"/>
    <property type="project" value="UniProtKB-KW"/>
</dbReference>
<keyword evidence="2" id="KW-1003">Cell membrane</keyword>
<evidence type="ECO:0000313" key="17">
    <source>
        <dbReference type="Proteomes" id="UP000295565"/>
    </source>
</evidence>